<dbReference type="EMBL" id="VSZS01000065">
    <property type="protein sequence ID" value="TYR31157.1"/>
    <property type="molecule type" value="Genomic_DNA"/>
</dbReference>
<dbReference type="GO" id="GO:0016787">
    <property type="term" value="F:hydrolase activity"/>
    <property type="evidence" value="ECO:0007669"/>
    <property type="project" value="UniProtKB-KW"/>
</dbReference>
<dbReference type="SUPFAM" id="SSF53474">
    <property type="entry name" value="alpha/beta-Hydrolases"/>
    <property type="match status" value="1"/>
</dbReference>
<keyword evidence="2" id="KW-1185">Reference proteome</keyword>
<dbReference type="PANTHER" id="PTHR36513:SF1">
    <property type="entry name" value="TRANSMEMBRANE PROTEIN"/>
    <property type="match status" value="1"/>
</dbReference>
<dbReference type="InterPro" id="IPR029058">
    <property type="entry name" value="AB_hydrolase_fold"/>
</dbReference>
<name>A0A5D4GS12_9HYPH</name>
<dbReference type="Gene3D" id="3.40.50.1820">
    <property type="entry name" value="alpha/beta hydrolase"/>
    <property type="match status" value="1"/>
</dbReference>
<dbReference type="InterPro" id="IPR014586">
    <property type="entry name" value="UCP033909"/>
</dbReference>
<organism evidence="1 2">
    <name type="scientific">Neoaquamicrobium microcysteis</name>
    <dbReference type="NCBI Taxonomy" id="2682781"/>
    <lineage>
        <taxon>Bacteria</taxon>
        <taxon>Pseudomonadati</taxon>
        <taxon>Pseudomonadota</taxon>
        <taxon>Alphaproteobacteria</taxon>
        <taxon>Hyphomicrobiales</taxon>
        <taxon>Phyllobacteriaceae</taxon>
        <taxon>Neoaquamicrobium</taxon>
    </lineage>
</organism>
<reference evidence="1 2" key="1">
    <citation type="submission" date="2019-08" db="EMBL/GenBank/DDBJ databases">
        <authorList>
            <person name="Seo Y.L."/>
        </authorList>
    </citation>
    <scope>NUCLEOTIDE SEQUENCE [LARGE SCALE GENOMIC DNA]</scope>
    <source>
        <strain evidence="1 2">MaA-C15</strain>
    </source>
</reference>
<dbReference type="Proteomes" id="UP000323258">
    <property type="component" value="Unassembled WGS sequence"/>
</dbReference>
<evidence type="ECO:0000313" key="2">
    <source>
        <dbReference type="Proteomes" id="UP000323258"/>
    </source>
</evidence>
<protein>
    <submittedName>
        <fullName evidence="1">Alpha/beta fold hydrolase</fullName>
    </submittedName>
</protein>
<dbReference type="PIRSF" id="PIRSF033909">
    <property type="entry name" value="UCP033909"/>
    <property type="match status" value="1"/>
</dbReference>
<dbReference type="PANTHER" id="PTHR36513">
    <property type="entry name" value="ABC TRANSMEMBRANE TYPE-1 DOMAIN-CONTAINING PROTEIN"/>
    <property type="match status" value="1"/>
</dbReference>
<reference evidence="1 2" key="2">
    <citation type="submission" date="2019-09" db="EMBL/GenBank/DDBJ databases">
        <title>Mesorhizobium sp. MaA-C15 isolated from Microcystis aeruginosa.</title>
        <authorList>
            <person name="Jeong S.E."/>
            <person name="Jin H.M."/>
            <person name="Jeon C.O."/>
        </authorList>
    </citation>
    <scope>NUCLEOTIDE SEQUENCE [LARGE SCALE GENOMIC DNA]</scope>
    <source>
        <strain evidence="1 2">MaA-C15</strain>
    </source>
</reference>
<proteinExistence type="predicted"/>
<sequence length="376" mass="40053">MLAMVVLGSGCAGGQSRSLLDAAAAEQSQILATHRILVATTRAPAAEPAEMFSGARGDALSFARVDVTIPQGHQSGVLERPRNGQRRDAARHFAAGEIGVFPAAPDFSAALRESLARTDGRALVFVHGYRTAFDSSVYRAAQIVHDSGYAGTAVLFSWASTGRTVDYIYDNNSATIARDGLEETLRMVRAAGARRIDVVAHSMGNWVTMEALRQIEIGQDNDASGILGDVVLASPDIDVDVFKSQLRRMGTPKRPFFVLVSRDDRALLVSSIIAGNRPRVGDYDKDDELANLGVIVVDVSGLSSGDRLNHARFADNPLLVQLLGDRLNEDDSLGGDASQITGRIERLAQGFGQTIGTAAEIIITTPLEVISVAVGQ</sequence>
<accession>A0A5D4GS12</accession>
<comment type="caution">
    <text evidence="1">The sequence shown here is derived from an EMBL/GenBank/DDBJ whole genome shotgun (WGS) entry which is preliminary data.</text>
</comment>
<gene>
    <name evidence="1" type="ORF">FY036_16145</name>
</gene>
<dbReference type="AlphaFoldDB" id="A0A5D4GS12"/>
<keyword evidence="1" id="KW-0378">Hydrolase</keyword>
<dbReference type="OrthoDB" id="9797755at2"/>
<dbReference type="InterPro" id="IPR010297">
    <property type="entry name" value="DUF900_hydrolase"/>
</dbReference>
<dbReference type="Pfam" id="PF05990">
    <property type="entry name" value="DUF900"/>
    <property type="match status" value="1"/>
</dbReference>
<evidence type="ECO:0000313" key="1">
    <source>
        <dbReference type="EMBL" id="TYR31157.1"/>
    </source>
</evidence>